<gene>
    <name evidence="2" type="primary">8234688</name>
    <name evidence="1" type="ORF">Phum_PHUM558860</name>
</gene>
<dbReference type="GeneID" id="8234688"/>
<proteinExistence type="predicted"/>
<reference evidence="1" key="2">
    <citation type="submission" date="2007-04" db="EMBL/GenBank/DDBJ databases">
        <title>The genome of the human body louse.</title>
        <authorList>
            <consortium name="The Human Body Louse Genome Consortium"/>
            <person name="Kirkness E."/>
            <person name="Walenz B."/>
            <person name="Hass B."/>
            <person name="Bruggner R."/>
            <person name="Strausberg R."/>
        </authorList>
    </citation>
    <scope>NUCLEOTIDE SEQUENCE</scope>
    <source>
        <strain evidence="1">USDA</strain>
    </source>
</reference>
<accession>E0W0L3</accession>
<dbReference type="CTD" id="8234688"/>
<dbReference type="EMBL" id="AAZO01006787">
    <property type="status" value="NOT_ANNOTATED_CDS"/>
    <property type="molecule type" value="Genomic_DNA"/>
</dbReference>
<organism>
    <name type="scientific">Pediculus humanus subsp. corporis</name>
    <name type="common">Body louse</name>
    <dbReference type="NCBI Taxonomy" id="121224"/>
    <lineage>
        <taxon>Eukaryota</taxon>
        <taxon>Metazoa</taxon>
        <taxon>Ecdysozoa</taxon>
        <taxon>Arthropoda</taxon>
        <taxon>Hexapoda</taxon>
        <taxon>Insecta</taxon>
        <taxon>Pterygota</taxon>
        <taxon>Neoptera</taxon>
        <taxon>Paraneoptera</taxon>
        <taxon>Psocodea</taxon>
        <taxon>Troctomorpha</taxon>
        <taxon>Phthiraptera</taxon>
        <taxon>Anoplura</taxon>
        <taxon>Pediculidae</taxon>
        <taxon>Pediculus</taxon>
    </lineage>
</organism>
<evidence type="ECO:0000313" key="3">
    <source>
        <dbReference type="Proteomes" id="UP000009046"/>
    </source>
</evidence>
<dbReference type="EMBL" id="DS235861">
    <property type="protein sequence ID" value="EEB19169.1"/>
    <property type="molecule type" value="Genomic_DNA"/>
</dbReference>
<dbReference type="RefSeq" id="XP_002431907.1">
    <property type="nucleotide sequence ID" value="XM_002431862.1"/>
</dbReference>
<dbReference type="EnsemblMetazoa" id="PHUM558860-RA">
    <property type="protein sequence ID" value="PHUM558860-PA"/>
    <property type="gene ID" value="PHUM558860"/>
</dbReference>
<keyword evidence="3" id="KW-1185">Reference proteome</keyword>
<dbReference type="InParanoid" id="E0W0L3"/>
<evidence type="ECO:0000313" key="2">
    <source>
        <dbReference type="EnsemblMetazoa" id="PHUM558860-PA"/>
    </source>
</evidence>
<dbReference type="VEuPathDB" id="VectorBase:PHUM558860"/>
<evidence type="ECO:0000313" key="1">
    <source>
        <dbReference type="EMBL" id="EEB19169.1"/>
    </source>
</evidence>
<reference evidence="2" key="3">
    <citation type="submission" date="2021-02" db="UniProtKB">
        <authorList>
            <consortium name="EnsemblMetazoa"/>
        </authorList>
    </citation>
    <scope>IDENTIFICATION</scope>
    <source>
        <strain evidence="2">USDA</strain>
    </source>
</reference>
<dbReference type="AlphaFoldDB" id="E0W0L3"/>
<dbReference type="KEGG" id="phu:Phum_PHUM558860"/>
<dbReference type="Proteomes" id="UP000009046">
    <property type="component" value="Unassembled WGS sequence"/>
</dbReference>
<protein>
    <submittedName>
        <fullName evidence="1 2">Uncharacterized protein</fullName>
    </submittedName>
</protein>
<name>E0W0L3_PEDHC</name>
<sequence>MNNLKIMVTSLRRILLKIYRRCLRERVLVMPSVWIGMEDVLLIRKSTGETFTLETG</sequence>
<dbReference type="HOGENOM" id="CLU_3016641_0_0_1"/>
<reference evidence="1" key="1">
    <citation type="submission" date="2007-04" db="EMBL/GenBank/DDBJ databases">
        <title>Annotation of Pediculus humanus corporis strain USDA.</title>
        <authorList>
            <person name="Kirkness E."/>
            <person name="Hannick L."/>
            <person name="Hass B."/>
            <person name="Bruggner R."/>
            <person name="Lawson D."/>
            <person name="Bidwell S."/>
            <person name="Joardar V."/>
            <person name="Caler E."/>
            <person name="Walenz B."/>
            <person name="Inman J."/>
            <person name="Schobel S."/>
            <person name="Galinsky K."/>
            <person name="Amedeo P."/>
            <person name="Strausberg R."/>
        </authorList>
    </citation>
    <scope>NUCLEOTIDE SEQUENCE</scope>
    <source>
        <strain evidence="1">USDA</strain>
    </source>
</reference>